<organism evidence="11 12">
    <name type="scientific">Thioalkalivibrio paradoxus ARh 1</name>
    <dbReference type="NCBI Taxonomy" id="713585"/>
    <lineage>
        <taxon>Bacteria</taxon>
        <taxon>Pseudomonadati</taxon>
        <taxon>Pseudomonadota</taxon>
        <taxon>Gammaproteobacteria</taxon>
        <taxon>Chromatiales</taxon>
        <taxon>Ectothiorhodospiraceae</taxon>
        <taxon>Thioalkalivibrio</taxon>
    </lineage>
</organism>
<dbReference type="HOGENOM" id="CLU_009385_0_0_6"/>
<evidence type="ECO:0000256" key="8">
    <source>
        <dbReference type="ARBA" id="ARBA00023118"/>
    </source>
</evidence>
<dbReference type="Pfam" id="PF21802">
    <property type="entry name" value="Cas3-like_C"/>
    <property type="match status" value="1"/>
</dbReference>
<protein>
    <submittedName>
        <fullName evidence="11">CRISPR-associated protein Cas3</fullName>
    </submittedName>
</protein>
<keyword evidence="3" id="KW-0479">Metal-binding</keyword>
<gene>
    <name evidence="11" type="ORF">THITH_13785</name>
</gene>
<dbReference type="Pfam" id="PF22590">
    <property type="entry name" value="Cas3-like_C_2"/>
    <property type="match status" value="1"/>
</dbReference>
<feature type="region of interest" description="Disordered" evidence="9">
    <location>
        <begin position="688"/>
        <end position="709"/>
    </location>
</feature>
<feature type="region of interest" description="Disordered" evidence="9">
    <location>
        <begin position="953"/>
        <end position="975"/>
    </location>
</feature>
<keyword evidence="12" id="KW-1185">Reference proteome</keyword>
<dbReference type="GO" id="GO:0004386">
    <property type="term" value="F:helicase activity"/>
    <property type="evidence" value="ECO:0007669"/>
    <property type="project" value="UniProtKB-KW"/>
</dbReference>
<evidence type="ECO:0000256" key="5">
    <source>
        <dbReference type="ARBA" id="ARBA00022801"/>
    </source>
</evidence>
<dbReference type="EMBL" id="CP007029">
    <property type="protein sequence ID" value="AHE99155.1"/>
    <property type="molecule type" value="Genomic_DNA"/>
</dbReference>
<dbReference type="GO" id="GO:0005524">
    <property type="term" value="F:ATP binding"/>
    <property type="evidence" value="ECO:0007669"/>
    <property type="project" value="UniProtKB-KW"/>
</dbReference>
<evidence type="ECO:0000313" key="12">
    <source>
        <dbReference type="Proteomes" id="UP000005289"/>
    </source>
</evidence>
<dbReference type="InterPro" id="IPR048824">
    <property type="entry name" value="Cas3-like_C"/>
</dbReference>
<evidence type="ECO:0000256" key="2">
    <source>
        <dbReference type="ARBA" id="ARBA00009046"/>
    </source>
</evidence>
<evidence type="ECO:0000256" key="7">
    <source>
        <dbReference type="ARBA" id="ARBA00022840"/>
    </source>
</evidence>
<dbReference type="GO" id="GO:0016787">
    <property type="term" value="F:hydrolase activity"/>
    <property type="evidence" value="ECO:0007669"/>
    <property type="project" value="UniProtKB-KW"/>
</dbReference>
<sequence length="1118" mass="126389">MNVLLVSQCNKNALKETRRILDQFAERRGERTWQTSITQAGLDMLRKLLRQSARRNTAVACHWIRGRDRSELLWIVGNASRFNLRGAVPTNTTARDVLRRGDENDWHTGEDIRLLSSLAALLHDLGKACVAFQRRLIAEGKLGRNQYRHEWISLRLFQAFVGNDDDRGWLERLKDLPADDDQAWTAALLKDGLVEGLESPFRTLPPLAAAVGWLVLTHHRLPLLPGDKGRPTGSITGFRAERLTGLPEIITPNWNECPSETAPKELQPYWRFDHPLPVVTAKWRARARNLAERLLGRLPSMPAAWLDNPYVMHLARMSLMLADHHYSSLTYPKDRVKGEPGYGLYANTNRATRQLNQPLDEHLIGVEAIARAITRSLPGIERHLPRLARHKGFRKRTADPRFQWQNSVFDLAASLRERTTAQGFFGVNMASTGRGKTLANGRILYALANPEQGTRFSIALGLRTLTLQTGQAFRELMHLGDDELAIRVGGTANRILFEHFEEQAERHGSASAQDLMDEDGHVFYEGDFGNHPVLKHLRHDPAIRSLIAAPILACTVDHLTPATESVRGGRQIAPMLRLMSSDLVLDEIDDFPLEDLPALTRLVHWAGMLGSRVLLSSATLAPALVEGLFLAYREGRAEFQRNRGEPGQPVNIVCAWFDEYGKLAQDCADGPELAAAHGRFVQGRQKHLATEQPRRSAELAPLPISRTGSQEEIRQEYARQLRGHALELHRRHCSVDPASGKRVSFGLIRMANIEPLIAVAQTLFRDGAPEGHRFHLCVYHSRFPLLMRSEIERNLDRILNRKHPEAVFELPVVRHRIDAAPEPDQLFIVIGSPVTEVGRDHDYDWAVVEPSSMRSIIQLAGRVRRHREPTDKGPNLVLPNFNLKALERRGQPAYCRPGFESEEWMLRSHDLGELLRPEEYATIDSRPRIIEPQPLEPAKRLVDLEHARLRDTLLPRESAQKTLSPRELRAMKSPPTPRLNAASWYQLPRATLSGTLQKVQRFRDQTGQNEVDLVLMPDEAEEEWVLQKIHREPGSRGQSVYIDVEKSLMQRHNLEAVIGPRAGAWITRPYMDALADLAEQLDMPLEHCARRFGTVSVPERDNGWSYHDALGFASRGSG</sequence>
<accession>W0DQN4</accession>
<dbReference type="AlphaFoldDB" id="W0DQN4"/>
<feature type="compositionally biased region" description="Basic and acidic residues" evidence="9">
    <location>
        <begin position="688"/>
        <end position="697"/>
    </location>
</feature>
<name>W0DQN4_9GAMM</name>
<keyword evidence="5" id="KW-0378">Hydrolase</keyword>
<evidence type="ECO:0000259" key="10">
    <source>
        <dbReference type="PROSITE" id="PS51643"/>
    </source>
</evidence>
<dbReference type="Gene3D" id="1.10.3210.30">
    <property type="match status" value="1"/>
</dbReference>
<dbReference type="Proteomes" id="UP000005289">
    <property type="component" value="Chromosome"/>
</dbReference>
<dbReference type="InterPro" id="IPR013395">
    <property type="entry name" value="CRISPR-assoc_Cas3_yers"/>
</dbReference>
<dbReference type="SUPFAM" id="SSF52540">
    <property type="entry name" value="P-loop containing nucleoside triphosphate hydrolases"/>
    <property type="match status" value="1"/>
</dbReference>
<dbReference type="GO" id="GO:0051607">
    <property type="term" value="P:defense response to virus"/>
    <property type="evidence" value="ECO:0007669"/>
    <property type="project" value="UniProtKB-KW"/>
</dbReference>
<keyword evidence="7" id="KW-0067">ATP-binding</keyword>
<reference evidence="11 12" key="1">
    <citation type="submission" date="2013-12" db="EMBL/GenBank/DDBJ databases">
        <authorList>
            <consortium name="DOE Joint Genome Institute"/>
            <person name="Muyzer G."/>
            <person name="Huntemann M."/>
            <person name="Han J."/>
            <person name="Chen A."/>
            <person name="Kyrpides N."/>
            <person name="Mavromatis K."/>
            <person name="Markowitz V."/>
            <person name="Palaniappan K."/>
            <person name="Ivanova N."/>
            <person name="Schaumberg A."/>
            <person name="Pati A."/>
            <person name="Liolios K."/>
            <person name="Nordberg H.P."/>
            <person name="Cantor M.N."/>
            <person name="Hua S.X."/>
            <person name="Woyke T."/>
        </authorList>
    </citation>
    <scope>NUCLEOTIDE SEQUENCE [LARGE SCALE GENOMIC DNA]</scope>
    <source>
        <strain evidence="11 12">ARh 1</strain>
    </source>
</reference>
<keyword evidence="6" id="KW-0347">Helicase</keyword>
<dbReference type="GO" id="GO:0046872">
    <property type="term" value="F:metal ion binding"/>
    <property type="evidence" value="ECO:0007669"/>
    <property type="project" value="UniProtKB-KW"/>
</dbReference>
<dbReference type="OrthoDB" id="220028at2"/>
<evidence type="ECO:0000256" key="1">
    <source>
        <dbReference type="ARBA" id="ARBA00006847"/>
    </source>
</evidence>
<evidence type="ECO:0000256" key="6">
    <source>
        <dbReference type="ARBA" id="ARBA00022806"/>
    </source>
</evidence>
<dbReference type="RefSeq" id="WP_006748946.1">
    <property type="nucleotide sequence ID" value="NZ_CP007029.1"/>
</dbReference>
<dbReference type="NCBIfam" id="TIGR02562">
    <property type="entry name" value="cas3_yersinia"/>
    <property type="match status" value="1"/>
</dbReference>
<dbReference type="InterPro" id="IPR038257">
    <property type="entry name" value="CRISPR-assoc_Cas3_HD_sf"/>
</dbReference>
<evidence type="ECO:0000256" key="9">
    <source>
        <dbReference type="SAM" id="MobiDB-lite"/>
    </source>
</evidence>
<keyword evidence="8" id="KW-0051">Antiviral defense</keyword>
<comment type="similarity">
    <text evidence="1">In the N-terminal section; belongs to the CRISPR-associated nuclease Cas3-HD family.</text>
</comment>
<evidence type="ECO:0000256" key="3">
    <source>
        <dbReference type="ARBA" id="ARBA00022723"/>
    </source>
</evidence>
<proteinExistence type="inferred from homology"/>
<dbReference type="InterPro" id="IPR048823">
    <property type="entry name" value="Cas3_I-F_Cas2"/>
</dbReference>
<dbReference type="InterPro" id="IPR027417">
    <property type="entry name" value="P-loop_NTPase"/>
</dbReference>
<evidence type="ECO:0000313" key="11">
    <source>
        <dbReference type="EMBL" id="AHE99155.1"/>
    </source>
</evidence>
<dbReference type="PROSITE" id="PS51643">
    <property type="entry name" value="HD_CAS3"/>
    <property type="match status" value="1"/>
</dbReference>
<comment type="similarity">
    <text evidence="2">In the central section; belongs to the CRISPR-associated helicase Cas3 family.</text>
</comment>
<dbReference type="InterPro" id="IPR006483">
    <property type="entry name" value="CRISPR-assoc_Cas3_HD"/>
</dbReference>
<dbReference type="STRING" id="713585.THITH_13785"/>
<feature type="domain" description="HD Cas3-type" evidence="10">
    <location>
        <begin position="102"/>
        <end position="326"/>
    </location>
</feature>
<keyword evidence="4" id="KW-0547">Nucleotide-binding</keyword>
<evidence type="ECO:0000256" key="4">
    <source>
        <dbReference type="ARBA" id="ARBA00022741"/>
    </source>
</evidence>
<dbReference type="Pfam" id="PF21384">
    <property type="entry name" value="Cas3_I-F_Cas2"/>
    <property type="match status" value="1"/>
</dbReference>
<dbReference type="KEGG" id="tti:THITH_13785"/>
<dbReference type="InterPro" id="IPR054712">
    <property type="entry name" value="Cas3-like_dom"/>
</dbReference>